<dbReference type="Pfam" id="PF24883">
    <property type="entry name" value="NPHP3_N"/>
    <property type="match status" value="1"/>
</dbReference>
<dbReference type="InterPro" id="IPR002110">
    <property type="entry name" value="Ankyrin_rpt"/>
</dbReference>
<dbReference type="Gene3D" id="1.25.40.20">
    <property type="entry name" value="Ankyrin repeat-containing domain"/>
    <property type="match status" value="1"/>
</dbReference>
<dbReference type="EMBL" id="WVTA01000010">
    <property type="protein sequence ID" value="KAK3203623.1"/>
    <property type="molecule type" value="Genomic_DNA"/>
</dbReference>
<dbReference type="SMART" id="SM00248">
    <property type="entry name" value="ANK"/>
    <property type="match status" value="4"/>
</dbReference>
<feature type="repeat" description="ANK" evidence="2">
    <location>
        <begin position="453"/>
        <end position="486"/>
    </location>
</feature>
<evidence type="ECO:0000259" key="3">
    <source>
        <dbReference type="Pfam" id="PF22939"/>
    </source>
</evidence>
<dbReference type="Pfam" id="PF12796">
    <property type="entry name" value="Ank_2"/>
    <property type="match status" value="1"/>
</dbReference>
<comment type="caution">
    <text evidence="5">The sequence shown here is derived from an EMBL/GenBank/DDBJ whole genome shotgun (WGS) entry which is preliminary data.</text>
</comment>
<keyword evidence="2" id="KW-0040">ANK repeat</keyword>
<gene>
    <name evidence="5" type="ORF">GRF29_106g153233</name>
</gene>
<evidence type="ECO:0008006" key="7">
    <source>
        <dbReference type="Google" id="ProtNLM"/>
    </source>
</evidence>
<feature type="domain" description="GPI inositol-deacylase winged helix" evidence="3">
    <location>
        <begin position="232"/>
        <end position="306"/>
    </location>
</feature>
<feature type="domain" description="Nephrocystin 3-like N-terminal" evidence="4">
    <location>
        <begin position="84"/>
        <end position="179"/>
    </location>
</feature>
<protein>
    <recommendedName>
        <fullName evidence="7">NACHT domain-containing protein</fullName>
    </recommendedName>
</protein>
<dbReference type="Pfam" id="PF22939">
    <property type="entry name" value="WHD_GPIID"/>
    <property type="match status" value="1"/>
</dbReference>
<dbReference type="InterPro" id="IPR027417">
    <property type="entry name" value="P-loop_NTPase"/>
</dbReference>
<dbReference type="PANTHER" id="PTHR10039">
    <property type="entry name" value="AMELOGENIN"/>
    <property type="match status" value="1"/>
</dbReference>
<dbReference type="AlphaFoldDB" id="A0AAN6LV10"/>
<dbReference type="Proteomes" id="UP001280581">
    <property type="component" value="Unassembled WGS sequence"/>
</dbReference>
<dbReference type="InterPro" id="IPR054471">
    <property type="entry name" value="GPIID_WHD"/>
</dbReference>
<keyword evidence="1" id="KW-0677">Repeat</keyword>
<reference evidence="5 6" key="1">
    <citation type="submission" date="2021-02" db="EMBL/GenBank/DDBJ databases">
        <title>Genome assembly of Pseudopithomyces chartarum.</title>
        <authorList>
            <person name="Jauregui R."/>
            <person name="Singh J."/>
            <person name="Voisey C."/>
        </authorList>
    </citation>
    <scope>NUCLEOTIDE SEQUENCE [LARGE SCALE GENOMIC DNA]</scope>
    <source>
        <strain evidence="5 6">AGR01</strain>
    </source>
</reference>
<dbReference type="PANTHER" id="PTHR10039:SF15">
    <property type="entry name" value="NACHT DOMAIN-CONTAINING PROTEIN"/>
    <property type="match status" value="1"/>
</dbReference>
<evidence type="ECO:0000259" key="4">
    <source>
        <dbReference type="Pfam" id="PF24883"/>
    </source>
</evidence>
<dbReference type="Gene3D" id="3.40.50.300">
    <property type="entry name" value="P-loop containing nucleotide triphosphate hydrolases"/>
    <property type="match status" value="1"/>
</dbReference>
<accession>A0AAN6LV10</accession>
<evidence type="ECO:0000256" key="2">
    <source>
        <dbReference type="PROSITE-ProRule" id="PRU00023"/>
    </source>
</evidence>
<evidence type="ECO:0000313" key="5">
    <source>
        <dbReference type="EMBL" id="KAK3203623.1"/>
    </source>
</evidence>
<evidence type="ECO:0000313" key="6">
    <source>
        <dbReference type="Proteomes" id="UP001280581"/>
    </source>
</evidence>
<keyword evidence="6" id="KW-1185">Reference proteome</keyword>
<evidence type="ECO:0000256" key="1">
    <source>
        <dbReference type="ARBA" id="ARBA00022737"/>
    </source>
</evidence>
<proteinExistence type="predicted"/>
<name>A0AAN6LV10_9PLEO</name>
<dbReference type="PROSITE" id="PS50088">
    <property type="entry name" value="ANK_REPEAT"/>
    <property type="match status" value="1"/>
</dbReference>
<sequence length="531" mass="60746">MQWNQREFKEVQDKLESTVERFRSFRDLLNCNVSFEIKSSVDRLNKREDNRQEGERRKAILNWLSAVDHVSQQSDVLAKRQPKTGKWLLNSPEFESWLDKSGTYLLCSGIPGTRKTVMSAIIVDHLQAKQQQGSNIGLAYFFFNYQSYKDQTQKVVMSSIVKQLLQTSKSIPDILLAQFLLARLHMDSLSGEPRKKDLEKALSHVPYGTEKLKETYDQALTRIKDTRSGKGDLARTILEWLVYSQRPLLIQELIQILAVDPGDTSFDKDSCPPAEALDSLCAGLVMVDNSTHIVRVVHKTAQEYFECNNIFPDAHAELLELCVTYMAFDEIYDELNENGIVYEFPFFKYACNNWHIHACLAIQISEEVLVFFENPSLVSRYGLFSDCSSDCFSRSFSKWTPRMSSQARNLNEWEDRQPIIDILGVHFAAHHGLSNLMTLLIGRGQSPNAQTTEGWTPLIYATRQAHASEIVDMLRCYNADPNIISNDNSTALEFAMRYGLENHLRLLLGDSRSVLHENVRSNMLRDMEGST</sequence>
<dbReference type="SUPFAM" id="SSF48403">
    <property type="entry name" value="Ankyrin repeat"/>
    <property type="match status" value="1"/>
</dbReference>
<dbReference type="InterPro" id="IPR056884">
    <property type="entry name" value="NPHP3-like_N"/>
</dbReference>
<dbReference type="InterPro" id="IPR036770">
    <property type="entry name" value="Ankyrin_rpt-contain_sf"/>
</dbReference>
<organism evidence="5 6">
    <name type="scientific">Pseudopithomyces chartarum</name>
    <dbReference type="NCBI Taxonomy" id="1892770"/>
    <lineage>
        <taxon>Eukaryota</taxon>
        <taxon>Fungi</taxon>
        <taxon>Dikarya</taxon>
        <taxon>Ascomycota</taxon>
        <taxon>Pezizomycotina</taxon>
        <taxon>Dothideomycetes</taxon>
        <taxon>Pleosporomycetidae</taxon>
        <taxon>Pleosporales</taxon>
        <taxon>Massarineae</taxon>
        <taxon>Didymosphaeriaceae</taxon>
        <taxon>Pseudopithomyces</taxon>
    </lineage>
</organism>